<evidence type="ECO:0000256" key="1">
    <source>
        <dbReference type="ARBA" id="ARBA00006739"/>
    </source>
</evidence>
<evidence type="ECO:0000259" key="5">
    <source>
        <dbReference type="Pfam" id="PF00535"/>
    </source>
</evidence>
<dbReference type="EMBL" id="AP025730">
    <property type="protein sequence ID" value="BDI05374.1"/>
    <property type="molecule type" value="Genomic_DNA"/>
</dbReference>
<evidence type="ECO:0000313" key="7">
    <source>
        <dbReference type="Proteomes" id="UP001057498"/>
    </source>
</evidence>
<dbReference type="CDD" id="cd06423">
    <property type="entry name" value="CESA_like"/>
    <property type="match status" value="1"/>
</dbReference>
<dbReference type="PANTHER" id="PTHR43630:SF1">
    <property type="entry name" value="POLY-BETA-1,6-N-ACETYL-D-GLUCOSAMINE SYNTHASE"/>
    <property type="match status" value="1"/>
</dbReference>
<dbReference type="InterPro" id="IPR001173">
    <property type="entry name" value="Glyco_trans_2-like"/>
</dbReference>
<gene>
    <name evidence="6" type="ORF">CATMQ487_23440</name>
</gene>
<dbReference type="PANTHER" id="PTHR43630">
    <property type="entry name" value="POLY-BETA-1,6-N-ACETYL-D-GLUCOSAMINE SYNTHASE"/>
    <property type="match status" value="1"/>
</dbReference>
<dbReference type="SUPFAM" id="SSF53448">
    <property type="entry name" value="Nucleotide-diphospho-sugar transferases"/>
    <property type="match status" value="1"/>
</dbReference>
<dbReference type="Gene3D" id="3.90.550.10">
    <property type="entry name" value="Spore Coat Polysaccharide Biosynthesis Protein SpsA, Chain A"/>
    <property type="match status" value="1"/>
</dbReference>
<keyword evidence="3" id="KW-0808">Transferase</keyword>
<evidence type="ECO:0000313" key="6">
    <source>
        <dbReference type="EMBL" id="BDI05374.1"/>
    </source>
</evidence>
<evidence type="ECO:0000256" key="2">
    <source>
        <dbReference type="ARBA" id="ARBA00022676"/>
    </source>
</evidence>
<reference evidence="6" key="1">
    <citation type="submission" date="2022-04" db="EMBL/GenBank/DDBJ databases">
        <title>Whole genome sequence of Sphaerotilus sp. FB-5.</title>
        <authorList>
            <person name="Takeda M."/>
            <person name="Narihara S."/>
            <person name="Akimoto M."/>
            <person name="Akimoto R."/>
            <person name="Nishiyashiki S."/>
            <person name="Murakami T."/>
        </authorList>
    </citation>
    <scope>NUCLEOTIDE SEQUENCE</scope>
    <source>
        <strain evidence="6">FB-5</strain>
    </source>
</reference>
<feature type="transmembrane region" description="Helical" evidence="4">
    <location>
        <begin position="63"/>
        <end position="82"/>
    </location>
</feature>
<comment type="similarity">
    <text evidence="1">Belongs to the glycosyltransferase 2 family.</text>
</comment>
<sequence>MSLRTHLATLLAWLRRRRPGQGKVVVLLTLLLVLLPLTLLLPLLNERAVLTWHVMSTLDGVEFGHSGPALTLLSLYVALLMLRYVAFLTASGVDTALRPGEEDEAPRAAAMAEAGRPLPFISIVVPAYNEGPVIRQSVRSLLELDYPCYEVLVIDDGSSDDTYLRAQEAARESSRVRVIRKPNGGKSSALNVGLAQARGSLVLNMDADSRISPNALRACVPHFDDPTVGAVAGNVKVANRENLATRLQAIEYIQGLALERRAQSSVRAVSVIGGPLGVFRREALIEAGGYDSDTFAEDRDLTLKMLAAGWAVTYEPTAQAWAESPSRWLDLVNQRYRWTRGTVQCVLKHRHLLTRLRQHPVASLSLWYMAADSLVVPVLSLFMLAFFTHATLAFGSFEYLFLWWLLAALFDVAVTTYCLVLDEEDPRLLPGVLLYRFYAIFSDITKLIATLEELLRLDMTWGKLTREGKI</sequence>
<evidence type="ECO:0000256" key="3">
    <source>
        <dbReference type="ARBA" id="ARBA00022679"/>
    </source>
</evidence>
<organism evidence="6 7">
    <name type="scientific">Sphaerotilus microaerophilus</name>
    <dbReference type="NCBI Taxonomy" id="2914710"/>
    <lineage>
        <taxon>Bacteria</taxon>
        <taxon>Pseudomonadati</taxon>
        <taxon>Pseudomonadota</taxon>
        <taxon>Betaproteobacteria</taxon>
        <taxon>Burkholderiales</taxon>
        <taxon>Sphaerotilaceae</taxon>
        <taxon>Sphaerotilus</taxon>
    </lineage>
</organism>
<keyword evidence="7" id="KW-1185">Reference proteome</keyword>
<proteinExistence type="inferred from homology"/>
<accession>A0ABN6PMZ2</accession>
<name>A0ABN6PMZ2_9BURK</name>
<dbReference type="RefSeq" id="WP_251973413.1">
    <property type="nucleotide sequence ID" value="NZ_AP025730.1"/>
</dbReference>
<evidence type="ECO:0000256" key="4">
    <source>
        <dbReference type="SAM" id="Phobius"/>
    </source>
</evidence>
<feature type="transmembrane region" description="Helical" evidence="4">
    <location>
        <begin position="365"/>
        <end position="387"/>
    </location>
</feature>
<feature type="transmembrane region" description="Helical" evidence="4">
    <location>
        <begin position="399"/>
        <end position="421"/>
    </location>
</feature>
<keyword evidence="2" id="KW-0328">Glycosyltransferase</keyword>
<keyword evidence="4" id="KW-0812">Transmembrane</keyword>
<dbReference type="Proteomes" id="UP001057498">
    <property type="component" value="Chromosome"/>
</dbReference>
<feature type="domain" description="Glycosyltransferase 2-like" evidence="5">
    <location>
        <begin position="122"/>
        <end position="286"/>
    </location>
</feature>
<feature type="transmembrane region" description="Helical" evidence="4">
    <location>
        <begin position="24"/>
        <end position="43"/>
    </location>
</feature>
<dbReference type="InterPro" id="IPR029044">
    <property type="entry name" value="Nucleotide-diphossugar_trans"/>
</dbReference>
<keyword evidence="4" id="KW-0472">Membrane</keyword>
<dbReference type="Pfam" id="PF00535">
    <property type="entry name" value="Glycos_transf_2"/>
    <property type="match status" value="1"/>
</dbReference>
<keyword evidence="4" id="KW-1133">Transmembrane helix</keyword>
<protein>
    <recommendedName>
        <fullName evidence="5">Glycosyltransferase 2-like domain-containing protein</fullName>
    </recommendedName>
</protein>